<dbReference type="InterPro" id="IPR018181">
    <property type="entry name" value="Heat_shock_70_CS"/>
</dbReference>
<dbReference type="NCBIfam" id="NF008673">
    <property type="entry name" value="PRK11678.1"/>
    <property type="match status" value="1"/>
</dbReference>
<accession>A0ABY7AIR3</accession>
<dbReference type="PROSITE" id="PS00329">
    <property type="entry name" value="HSP70_2"/>
    <property type="match status" value="1"/>
</dbReference>
<name>A0ABY7AIR3_9ALTE</name>
<sequence>MATIGFDFGTSNCAVGIMRNAHPELVTLAEHGFYMPSSLYSASRNTIVNWLYQNLPTNEQSNFASARKLALQKGQMALAELKLDGLNSELSFGKSALEHYLEDPEEGYYIKSPKSFLGATGLVRQQIDLFEDIVAAMMCHIKACAEQNLKEDIDQLVIGKPVNFQGLKGDESNQQALNILTNAAKRVGFKNVEFQFEPVAAGVEFEASLPTEKRVLVVDIGGGTSDCSMLLMGPELINHEQRSEHILSHSGQRVGGNDFDIQLALFGLMPYLGMNGQLKTGKPLPVKCFSDAVEINNIAAQTRFYSAENARMLAQLLRDAEQKSLLERLLKVQQQKLSYQLVNCAEQAKIELSAVNSTLVDLDFLSPSLMAQLERDNLLQANRRILDSIAQLINEAINQAGCEPDIVFVTGGTAKSPVFNQFIRQLCPAGTELVVGDYFGSVASGLTRWADKIYR</sequence>
<evidence type="ECO:0000256" key="2">
    <source>
        <dbReference type="ARBA" id="ARBA00022741"/>
    </source>
</evidence>
<dbReference type="EMBL" id="CP109965">
    <property type="protein sequence ID" value="WAJ69210.1"/>
    <property type="molecule type" value="Genomic_DNA"/>
</dbReference>
<organism evidence="4 5">
    <name type="scientific">Catenovulum adriaticum</name>
    <dbReference type="NCBI Taxonomy" id="2984846"/>
    <lineage>
        <taxon>Bacteria</taxon>
        <taxon>Pseudomonadati</taxon>
        <taxon>Pseudomonadota</taxon>
        <taxon>Gammaproteobacteria</taxon>
        <taxon>Alteromonadales</taxon>
        <taxon>Alteromonadaceae</taxon>
        <taxon>Catenovulum</taxon>
    </lineage>
</organism>
<dbReference type="InterPro" id="IPR013126">
    <property type="entry name" value="Hsp_70_fam"/>
</dbReference>
<keyword evidence="3" id="KW-0067">ATP-binding</keyword>
<dbReference type="InterPro" id="IPR043129">
    <property type="entry name" value="ATPase_NBD"/>
</dbReference>
<dbReference type="PANTHER" id="PTHR19375">
    <property type="entry name" value="HEAT SHOCK PROTEIN 70KDA"/>
    <property type="match status" value="1"/>
</dbReference>
<dbReference type="RefSeq" id="WP_268073402.1">
    <property type="nucleotide sequence ID" value="NZ_CP109965.1"/>
</dbReference>
<protein>
    <submittedName>
        <fullName evidence="4">Molecular chaperone</fullName>
    </submittedName>
</protein>
<dbReference type="Gene3D" id="3.90.640.10">
    <property type="entry name" value="Actin, Chain A, domain 4"/>
    <property type="match status" value="1"/>
</dbReference>
<proteinExistence type="inferred from homology"/>
<evidence type="ECO:0000313" key="4">
    <source>
        <dbReference type="EMBL" id="WAJ69210.1"/>
    </source>
</evidence>
<comment type="similarity">
    <text evidence="1">Belongs to the heat shock protein 70 family.</text>
</comment>
<reference evidence="4" key="1">
    <citation type="submission" date="2022-10" db="EMBL/GenBank/DDBJ databases">
        <title>Catenovulum adriacola sp. nov. isolated in the Harbour of Susak.</title>
        <authorList>
            <person name="Schoch T."/>
            <person name="Reich S.J."/>
            <person name="Stoeferle S."/>
            <person name="Flaiz M."/>
            <person name="Kazda M."/>
            <person name="Riedel C.U."/>
            <person name="Duerre P."/>
        </authorList>
    </citation>
    <scope>NUCLEOTIDE SEQUENCE</scope>
    <source>
        <strain evidence="4">TS8</strain>
    </source>
</reference>
<evidence type="ECO:0000256" key="3">
    <source>
        <dbReference type="ARBA" id="ARBA00022840"/>
    </source>
</evidence>
<keyword evidence="2" id="KW-0547">Nucleotide-binding</keyword>
<dbReference type="Proteomes" id="UP001163726">
    <property type="component" value="Chromosome"/>
</dbReference>
<dbReference type="Pfam" id="PF00012">
    <property type="entry name" value="HSP70"/>
    <property type="match status" value="1"/>
</dbReference>
<evidence type="ECO:0000256" key="1">
    <source>
        <dbReference type="ARBA" id="ARBA00007381"/>
    </source>
</evidence>
<dbReference type="SUPFAM" id="SSF53067">
    <property type="entry name" value="Actin-like ATPase domain"/>
    <property type="match status" value="2"/>
</dbReference>
<gene>
    <name evidence="4" type="primary">yegD</name>
    <name evidence="4" type="ORF">OLW01_08420</name>
</gene>
<dbReference type="Gene3D" id="3.30.420.40">
    <property type="match status" value="2"/>
</dbReference>
<keyword evidence="5" id="KW-1185">Reference proteome</keyword>
<dbReference type="CDD" id="cd10231">
    <property type="entry name" value="ASKHA_NBD_HSP70_YegD-like"/>
    <property type="match status" value="1"/>
</dbReference>
<evidence type="ECO:0000313" key="5">
    <source>
        <dbReference type="Proteomes" id="UP001163726"/>
    </source>
</evidence>
<dbReference type="InterPro" id="IPR042054">
    <property type="entry name" value="YegD-like"/>
</dbReference>